<dbReference type="EMBL" id="MU157824">
    <property type="protein sequence ID" value="KAF9535831.1"/>
    <property type="molecule type" value="Genomic_DNA"/>
</dbReference>
<gene>
    <name evidence="2" type="ORF">CPB83DRAFT_901499</name>
</gene>
<accession>A0A9P6JWL4</accession>
<protein>
    <submittedName>
        <fullName evidence="2">Uncharacterized protein</fullName>
    </submittedName>
</protein>
<reference evidence="2" key="1">
    <citation type="submission" date="2020-11" db="EMBL/GenBank/DDBJ databases">
        <authorList>
            <consortium name="DOE Joint Genome Institute"/>
            <person name="Ahrendt S."/>
            <person name="Riley R."/>
            <person name="Andreopoulos W."/>
            <person name="Labutti K."/>
            <person name="Pangilinan J."/>
            <person name="Ruiz-Duenas F.J."/>
            <person name="Barrasa J.M."/>
            <person name="Sanchez-Garcia M."/>
            <person name="Camarero S."/>
            <person name="Miyauchi S."/>
            <person name="Serrano A."/>
            <person name="Linde D."/>
            <person name="Babiker R."/>
            <person name="Drula E."/>
            <person name="Ayuso-Fernandez I."/>
            <person name="Pacheco R."/>
            <person name="Padilla G."/>
            <person name="Ferreira P."/>
            <person name="Barriuso J."/>
            <person name="Kellner H."/>
            <person name="Castanera R."/>
            <person name="Alfaro M."/>
            <person name="Ramirez L."/>
            <person name="Pisabarro A.G."/>
            <person name="Kuo A."/>
            <person name="Tritt A."/>
            <person name="Lipzen A."/>
            <person name="He G."/>
            <person name="Yan M."/>
            <person name="Ng V."/>
            <person name="Cullen D."/>
            <person name="Martin F."/>
            <person name="Rosso M.-N."/>
            <person name="Henrissat B."/>
            <person name="Hibbett D."/>
            <person name="Martinez A.T."/>
            <person name="Grigoriev I.V."/>
        </authorList>
    </citation>
    <scope>NUCLEOTIDE SEQUENCE</scope>
    <source>
        <strain evidence="2">CBS 506.95</strain>
    </source>
</reference>
<sequence length="374" mass="42101">MYSQYSPIPRISISPPPPEDPVFEPFSPFQAISFPSQFEDGFRPAHLTPPPTSTHFKRPFERSDKGPENDTARGLESDRFRALLKATKERNAVADSKKEVNLRKELALKVHKNKQAERRALFLSKVHAPPSPTATETPKTPPESPSVFHFSLPSPGLVSPLALFETLDKDRSEWVEQVDFRTSDTEACKLKPTEKRKSSLALPSLDQISARMIPRNIKPNDYDVDDDIPTPNSLDRRSIGVGRLRMPLRGRPAPLDLRFETQPQIQHSNLESPILQVTTPDMHVTTMLVPKNHTTSPTELTESNLNALNFRGQKAHNMLSTLKRRTASIDALFPVLPRLHGEDTKWRRNSAPPDMACRPRLGFKHPVLIMAGGF</sequence>
<dbReference type="OrthoDB" id="3250108at2759"/>
<organism evidence="2 3">
    <name type="scientific">Crepidotus variabilis</name>
    <dbReference type="NCBI Taxonomy" id="179855"/>
    <lineage>
        <taxon>Eukaryota</taxon>
        <taxon>Fungi</taxon>
        <taxon>Dikarya</taxon>
        <taxon>Basidiomycota</taxon>
        <taxon>Agaricomycotina</taxon>
        <taxon>Agaricomycetes</taxon>
        <taxon>Agaricomycetidae</taxon>
        <taxon>Agaricales</taxon>
        <taxon>Agaricineae</taxon>
        <taxon>Crepidotaceae</taxon>
        <taxon>Crepidotus</taxon>
    </lineage>
</organism>
<feature type="compositionally biased region" description="Low complexity" evidence="1">
    <location>
        <begin position="1"/>
        <end position="13"/>
    </location>
</feature>
<feature type="region of interest" description="Disordered" evidence="1">
    <location>
        <begin position="1"/>
        <end position="26"/>
    </location>
</feature>
<feature type="compositionally biased region" description="Basic and acidic residues" evidence="1">
    <location>
        <begin position="58"/>
        <end position="77"/>
    </location>
</feature>
<dbReference type="Proteomes" id="UP000807306">
    <property type="component" value="Unassembled WGS sequence"/>
</dbReference>
<dbReference type="AlphaFoldDB" id="A0A9P6JWL4"/>
<evidence type="ECO:0000256" key="1">
    <source>
        <dbReference type="SAM" id="MobiDB-lite"/>
    </source>
</evidence>
<proteinExistence type="predicted"/>
<evidence type="ECO:0000313" key="2">
    <source>
        <dbReference type="EMBL" id="KAF9535831.1"/>
    </source>
</evidence>
<feature type="region of interest" description="Disordered" evidence="1">
    <location>
        <begin position="40"/>
        <end position="77"/>
    </location>
</feature>
<evidence type="ECO:0000313" key="3">
    <source>
        <dbReference type="Proteomes" id="UP000807306"/>
    </source>
</evidence>
<comment type="caution">
    <text evidence="2">The sequence shown here is derived from an EMBL/GenBank/DDBJ whole genome shotgun (WGS) entry which is preliminary data.</text>
</comment>
<name>A0A9P6JWL4_9AGAR</name>
<keyword evidence="3" id="KW-1185">Reference proteome</keyword>